<dbReference type="OrthoDB" id="1936908at2759"/>
<accession>A0A1S3V046</accession>
<evidence type="ECO:0000259" key="2">
    <source>
        <dbReference type="Pfam" id="PF03732"/>
    </source>
</evidence>
<name>A0A1S3V046_VIGRR</name>
<feature type="signal peptide" evidence="1">
    <location>
        <begin position="1"/>
        <end position="18"/>
    </location>
</feature>
<dbReference type="AlphaFoldDB" id="A0A1S3V046"/>
<dbReference type="Pfam" id="PF03732">
    <property type="entry name" value="Retrotrans_gag"/>
    <property type="match status" value="1"/>
</dbReference>
<sequence>MSKLVVLVFLSWTDGLFSLCKEKMAPRRPPPSPPQPKPSESTRMLEVVLQAMQQQNAALGHSRLFFFCNSSPRVELGKLPPTSSNQVQWEVQPDEVNHWFRDIEIIYTFKRCPDENKLAYTEYLLTEEAGHWLSNMKMILERSVGPISWELFKTKFYTKYFPDSVSFYEEIEFLQLVQGSMLIIEYVDRFKHLPWFYTLAIDEEWQCRKFENGLRGDIELLVKGLRIQELPTLVEMACVMEKTKKEVEGQ</sequence>
<gene>
    <name evidence="4" type="primary">LOC106770209</name>
</gene>
<evidence type="ECO:0000313" key="3">
    <source>
        <dbReference type="Proteomes" id="UP000087766"/>
    </source>
</evidence>
<reference evidence="4" key="2">
    <citation type="submission" date="2025-08" db="UniProtKB">
        <authorList>
            <consortium name="RefSeq"/>
        </authorList>
    </citation>
    <scope>IDENTIFICATION</scope>
    <source>
        <tissue evidence="4">Leaf</tissue>
    </source>
</reference>
<dbReference type="InterPro" id="IPR005162">
    <property type="entry name" value="Retrotrans_gag_dom"/>
</dbReference>
<evidence type="ECO:0000256" key="1">
    <source>
        <dbReference type="SAM" id="SignalP"/>
    </source>
</evidence>
<dbReference type="Proteomes" id="UP000087766">
    <property type="component" value="Chromosome 8"/>
</dbReference>
<reference evidence="3" key="1">
    <citation type="journal article" date="2014" name="Nat. Commun.">
        <title>Genome sequence of mungbean and insights into evolution within Vigna species.</title>
        <authorList>
            <person name="Kang Y.J."/>
            <person name="Kim S.K."/>
            <person name="Kim M.Y."/>
            <person name="Lestari P."/>
            <person name="Kim K.H."/>
            <person name="Ha B.K."/>
            <person name="Jun T.H."/>
            <person name="Hwang W.J."/>
            <person name="Lee T."/>
            <person name="Lee J."/>
            <person name="Shim S."/>
            <person name="Yoon M.Y."/>
            <person name="Jang Y.E."/>
            <person name="Han K.S."/>
            <person name="Taeprayoon P."/>
            <person name="Yoon N."/>
            <person name="Somta P."/>
            <person name="Tanya P."/>
            <person name="Kim K.S."/>
            <person name="Gwag J.G."/>
            <person name="Moon J.K."/>
            <person name="Lee Y.H."/>
            <person name="Park B.S."/>
            <person name="Bombarely A."/>
            <person name="Doyle J.J."/>
            <person name="Jackson S.A."/>
            <person name="Schafleitner R."/>
            <person name="Srinives P."/>
            <person name="Varshney R.K."/>
            <person name="Lee S.H."/>
        </authorList>
    </citation>
    <scope>NUCLEOTIDE SEQUENCE [LARGE SCALE GENOMIC DNA]</scope>
    <source>
        <strain evidence="3">cv. VC1973A</strain>
    </source>
</reference>
<organism evidence="3 4">
    <name type="scientific">Vigna radiata var. radiata</name>
    <name type="common">Mung bean</name>
    <name type="synonym">Phaseolus aureus</name>
    <dbReference type="NCBI Taxonomy" id="3916"/>
    <lineage>
        <taxon>Eukaryota</taxon>
        <taxon>Viridiplantae</taxon>
        <taxon>Streptophyta</taxon>
        <taxon>Embryophyta</taxon>
        <taxon>Tracheophyta</taxon>
        <taxon>Spermatophyta</taxon>
        <taxon>Magnoliopsida</taxon>
        <taxon>eudicotyledons</taxon>
        <taxon>Gunneridae</taxon>
        <taxon>Pentapetalae</taxon>
        <taxon>rosids</taxon>
        <taxon>fabids</taxon>
        <taxon>Fabales</taxon>
        <taxon>Fabaceae</taxon>
        <taxon>Papilionoideae</taxon>
        <taxon>50 kb inversion clade</taxon>
        <taxon>NPAAA clade</taxon>
        <taxon>indigoferoid/millettioid clade</taxon>
        <taxon>Phaseoleae</taxon>
        <taxon>Vigna</taxon>
    </lineage>
</organism>
<protein>
    <submittedName>
        <fullName evidence="4">Uncharacterized protein LOC106770209</fullName>
    </submittedName>
</protein>
<dbReference type="KEGG" id="vra:106770209"/>
<feature type="chain" id="PRO_5010291918" evidence="1">
    <location>
        <begin position="19"/>
        <end position="250"/>
    </location>
</feature>
<keyword evidence="3" id="KW-1185">Reference proteome</keyword>
<evidence type="ECO:0000313" key="4">
    <source>
        <dbReference type="RefSeq" id="XP_014511519.1"/>
    </source>
</evidence>
<feature type="domain" description="Retrotransposon gag" evidence="2">
    <location>
        <begin position="123"/>
        <end position="215"/>
    </location>
</feature>
<proteinExistence type="predicted"/>
<dbReference type="GeneID" id="106770209"/>
<dbReference type="RefSeq" id="XP_014511519.1">
    <property type="nucleotide sequence ID" value="XM_014656033.1"/>
</dbReference>
<keyword evidence="1" id="KW-0732">Signal</keyword>